<reference evidence="2 3" key="1">
    <citation type="submission" date="2015-09" db="EMBL/GenBank/DDBJ databases">
        <authorList>
            <consortium name="Pathogen Informatics"/>
        </authorList>
    </citation>
    <scope>NUCLEOTIDE SEQUENCE [LARGE SCALE GENOMIC DNA]</scope>
    <source>
        <strain evidence="2 3">2789STDY5834899</strain>
    </source>
</reference>
<keyword evidence="1" id="KW-0812">Transmembrane</keyword>
<dbReference type="EMBL" id="CZAP01000014">
    <property type="protein sequence ID" value="CUP84701.1"/>
    <property type="molecule type" value="Genomic_DNA"/>
</dbReference>
<name>A0A174RKP7_BACT4</name>
<gene>
    <name evidence="2" type="ORF">ERS852511_03399</name>
</gene>
<keyword evidence="1" id="KW-1133">Transmembrane helix</keyword>
<organism evidence="2 3">
    <name type="scientific">Bacteroides thetaiotaomicron</name>
    <dbReference type="NCBI Taxonomy" id="818"/>
    <lineage>
        <taxon>Bacteria</taxon>
        <taxon>Pseudomonadati</taxon>
        <taxon>Bacteroidota</taxon>
        <taxon>Bacteroidia</taxon>
        <taxon>Bacteroidales</taxon>
        <taxon>Bacteroidaceae</taxon>
        <taxon>Bacteroides</taxon>
    </lineage>
</organism>
<feature type="transmembrane region" description="Helical" evidence="1">
    <location>
        <begin position="12"/>
        <end position="31"/>
    </location>
</feature>
<evidence type="ECO:0000313" key="2">
    <source>
        <dbReference type="EMBL" id="CUP84701.1"/>
    </source>
</evidence>
<sequence length="120" mass="13246">MVLHSQNKMNRAIYILIISILTFLCLHSCTVDIDPKIANTAFGLTAIKYEYIIMILSLCSGIFCIIGGIILTILGFTGNINWIIEGTDFTSKLINASPGVLLMVIGALIIIFKRLKIRSK</sequence>
<evidence type="ECO:0000313" key="3">
    <source>
        <dbReference type="Proteomes" id="UP000095576"/>
    </source>
</evidence>
<evidence type="ECO:0000256" key="1">
    <source>
        <dbReference type="SAM" id="Phobius"/>
    </source>
</evidence>
<dbReference type="Proteomes" id="UP000095576">
    <property type="component" value="Unassembled WGS sequence"/>
</dbReference>
<evidence type="ECO:0008006" key="4">
    <source>
        <dbReference type="Google" id="ProtNLM"/>
    </source>
</evidence>
<keyword evidence="1" id="KW-0472">Membrane</keyword>
<protein>
    <recommendedName>
        <fullName evidence="4">MotA/TolQ/ExbB proton channel domain-containing protein</fullName>
    </recommendedName>
</protein>
<proteinExistence type="predicted"/>
<feature type="transmembrane region" description="Helical" evidence="1">
    <location>
        <begin position="93"/>
        <end position="112"/>
    </location>
</feature>
<feature type="transmembrane region" description="Helical" evidence="1">
    <location>
        <begin position="51"/>
        <end position="73"/>
    </location>
</feature>
<dbReference type="AlphaFoldDB" id="A0A174RKP7"/>
<accession>A0A174RKP7</accession>